<dbReference type="Pfam" id="PF01191">
    <property type="entry name" value="RNA_pol_Rpb5_C"/>
    <property type="match status" value="1"/>
</dbReference>
<dbReference type="GO" id="GO:0042797">
    <property type="term" value="P:tRNA transcription by RNA polymerase III"/>
    <property type="evidence" value="ECO:0007669"/>
    <property type="project" value="TreeGrafter"/>
</dbReference>
<dbReference type="InterPro" id="IPR014381">
    <property type="entry name" value="Arch_Rpo5/euc_Rpb5"/>
</dbReference>
<evidence type="ECO:0000256" key="2">
    <source>
        <dbReference type="ARBA" id="ARBA00020809"/>
    </source>
</evidence>
<organism evidence="8 11">
    <name type="scientific">Wallemia mellicola</name>
    <dbReference type="NCBI Taxonomy" id="1708541"/>
    <lineage>
        <taxon>Eukaryota</taxon>
        <taxon>Fungi</taxon>
        <taxon>Dikarya</taxon>
        <taxon>Basidiomycota</taxon>
        <taxon>Wallemiomycotina</taxon>
        <taxon>Wallemiomycetes</taxon>
        <taxon>Wallemiales</taxon>
        <taxon>Wallemiaceae</taxon>
        <taxon>Wallemia</taxon>
    </lineage>
</organism>
<evidence type="ECO:0000256" key="3">
    <source>
        <dbReference type="ARBA" id="ARBA00023163"/>
    </source>
</evidence>
<dbReference type="PANTHER" id="PTHR10535">
    <property type="entry name" value="DNA-DIRECTED RNA POLYMERASES I, II, AND III SUBUNIT RPABC1"/>
    <property type="match status" value="1"/>
</dbReference>
<evidence type="ECO:0000313" key="9">
    <source>
        <dbReference type="EMBL" id="TIC70060.1"/>
    </source>
</evidence>
<dbReference type="GO" id="GO:0003677">
    <property type="term" value="F:DNA binding"/>
    <property type="evidence" value="ECO:0007669"/>
    <property type="project" value="InterPro"/>
</dbReference>
<dbReference type="PANTHER" id="PTHR10535:SF0">
    <property type="entry name" value="DNA-DIRECTED RNA POLYMERASES I, II, AND III SUBUNIT RPABC1"/>
    <property type="match status" value="1"/>
</dbReference>
<dbReference type="EMBL" id="SPRW01000001">
    <property type="protein sequence ID" value="TIC71260.1"/>
    <property type="molecule type" value="Genomic_DNA"/>
</dbReference>
<reference evidence="11 12" key="1">
    <citation type="submission" date="2019-03" db="EMBL/GenBank/DDBJ databases">
        <title>Sequencing 25 genomes of Wallemia mellicola.</title>
        <authorList>
            <person name="Gostincar C."/>
        </authorList>
    </citation>
    <scope>NUCLEOTIDE SEQUENCE [LARGE SCALE GENOMIC DNA]</scope>
    <source>
        <strain evidence="8 11">EXF-1262</strain>
        <strain evidence="10 12">EXF-1274</strain>
        <strain evidence="9 13">EXF-757</strain>
    </source>
</reference>
<dbReference type="Proteomes" id="UP000310708">
    <property type="component" value="Unassembled WGS sequence"/>
</dbReference>
<name>A0A4T0NER1_9BASI</name>
<dbReference type="Gene3D" id="3.40.1340.10">
    <property type="entry name" value="RNA polymerase, Rpb5, N-terminal domain"/>
    <property type="match status" value="1"/>
</dbReference>
<comment type="similarity">
    <text evidence="5">Belongs to the archaeal Rpo5/eukaryotic RPB5 RNA polymerase subunit family.</text>
</comment>
<evidence type="ECO:0000259" key="6">
    <source>
        <dbReference type="Pfam" id="PF01191"/>
    </source>
</evidence>
<dbReference type="InterPro" id="IPR036710">
    <property type="entry name" value="RNA_pol_Rpb5_N_sf"/>
</dbReference>
<feature type="domain" description="RNA polymerase subunit H/Rpb5 C-terminal" evidence="6">
    <location>
        <begin position="123"/>
        <end position="195"/>
    </location>
</feature>
<feature type="domain" description="RNA polymerase Rpb5 N-terminal" evidence="7">
    <location>
        <begin position="5"/>
        <end position="89"/>
    </location>
</feature>
<protein>
    <recommendedName>
        <fullName evidence="2">DNA-directed RNA polymerases I, II, and III subunit RPABC1</fullName>
    </recommendedName>
</protein>
<dbReference type="NCBIfam" id="NF007129">
    <property type="entry name" value="PRK09570.1"/>
    <property type="match status" value="1"/>
</dbReference>
<dbReference type="EMBL" id="SPRH01000001">
    <property type="protein sequence ID" value="TIC05046.1"/>
    <property type="molecule type" value="Genomic_DNA"/>
</dbReference>
<dbReference type="PIRSF" id="PIRSF000747">
    <property type="entry name" value="RPB5"/>
    <property type="match status" value="1"/>
</dbReference>
<dbReference type="FunFam" id="3.90.940.20:FF:000001">
    <property type="entry name" value="DNA-directed RNA polymerases I, II, and III subunit RPABC1"/>
    <property type="match status" value="1"/>
</dbReference>
<dbReference type="InterPro" id="IPR000783">
    <property type="entry name" value="RNA_pol_subH/Rpb5_C"/>
</dbReference>
<dbReference type="GO" id="GO:0005666">
    <property type="term" value="C:RNA polymerase III complex"/>
    <property type="evidence" value="ECO:0007669"/>
    <property type="project" value="TreeGrafter"/>
</dbReference>
<dbReference type="Proteomes" id="UP000309601">
    <property type="component" value="Unassembled WGS sequence"/>
</dbReference>
<evidence type="ECO:0000313" key="10">
    <source>
        <dbReference type="EMBL" id="TIC71260.1"/>
    </source>
</evidence>
<dbReference type="Pfam" id="PF03871">
    <property type="entry name" value="RNA_pol_Rpb5_N"/>
    <property type="match status" value="1"/>
</dbReference>
<gene>
    <name evidence="9" type="ORF">E3Q01_00173</name>
    <name evidence="10" type="ORF">E3Q02_00171</name>
    <name evidence="8" type="ORF">E3Q17_00136</name>
</gene>
<dbReference type="GO" id="GO:0005736">
    <property type="term" value="C:RNA polymerase I complex"/>
    <property type="evidence" value="ECO:0007669"/>
    <property type="project" value="TreeGrafter"/>
</dbReference>
<dbReference type="SUPFAM" id="SSF53036">
    <property type="entry name" value="Eukaryotic RPB5 N-terminal domain"/>
    <property type="match status" value="1"/>
</dbReference>
<evidence type="ECO:0000256" key="5">
    <source>
        <dbReference type="ARBA" id="ARBA00025765"/>
    </source>
</evidence>
<dbReference type="SUPFAM" id="SSF55287">
    <property type="entry name" value="RPB5-like RNA polymerase subunit"/>
    <property type="match status" value="1"/>
</dbReference>
<dbReference type="InterPro" id="IPR035913">
    <property type="entry name" value="RPB5-like_sf"/>
</dbReference>
<evidence type="ECO:0000259" key="7">
    <source>
        <dbReference type="Pfam" id="PF03871"/>
    </source>
</evidence>
<comment type="subcellular location">
    <subcellularLocation>
        <location evidence="1">Nucleus</location>
    </subcellularLocation>
</comment>
<dbReference type="HAMAP" id="MF_00025">
    <property type="entry name" value="RNApol_Rpo5_RPB5"/>
    <property type="match status" value="1"/>
</dbReference>
<dbReference type="AlphaFoldDB" id="A0A4T0NER1"/>
<dbReference type="GO" id="GO:0005665">
    <property type="term" value="C:RNA polymerase II, core complex"/>
    <property type="evidence" value="ECO:0007669"/>
    <property type="project" value="TreeGrafter"/>
</dbReference>
<sequence>MEDEKLISKLWKVSRTAHEMVQDRGFAVSQQEIEIPYAEFKETYAGNGIIDRASLHFFASLEDNPDDQIFVFFADEPSIGIKTMRKFLTVLEERKIGRGILIYPEKLTPAANKVTFTESELQVNITHHQLVPQHEVLTAEEKKLLLQKYRLKPTQLPRILTSDPVARYFGLERGQVVKIIRPSETSGRYASYRICF</sequence>
<proteinExistence type="inferred from homology"/>
<dbReference type="EMBL" id="SPRX01000001">
    <property type="protein sequence ID" value="TIC70060.1"/>
    <property type="molecule type" value="Genomic_DNA"/>
</dbReference>
<keyword evidence="3" id="KW-0804">Transcription</keyword>
<dbReference type="GO" id="GO:0006362">
    <property type="term" value="P:transcription elongation by RNA polymerase I"/>
    <property type="evidence" value="ECO:0007669"/>
    <property type="project" value="TreeGrafter"/>
</dbReference>
<dbReference type="Proteomes" id="UP000307169">
    <property type="component" value="Unassembled WGS sequence"/>
</dbReference>
<keyword evidence="8" id="KW-0240">DNA-directed RNA polymerase</keyword>
<evidence type="ECO:0000313" key="13">
    <source>
        <dbReference type="Proteomes" id="UP000310708"/>
    </source>
</evidence>
<dbReference type="InterPro" id="IPR005571">
    <property type="entry name" value="RNA_pol_Rpb5_N"/>
</dbReference>
<dbReference type="Gene3D" id="3.90.940.20">
    <property type="entry name" value="RPB5-like RNA polymerase subunit"/>
    <property type="match status" value="1"/>
</dbReference>
<evidence type="ECO:0000313" key="8">
    <source>
        <dbReference type="EMBL" id="TIC05046.1"/>
    </source>
</evidence>
<comment type="caution">
    <text evidence="8">The sequence shown here is derived from an EMBL/GenBank/DDBJ whole genome shotgun (WGS) entry which is preliminary data.</text>
</comment>
<evidence type="ECO:0000313" key="12">
    <source>
        <dbReference type="Proteomes" id="UP000309601"/>
    </source>
</evidence>
<evidence type="ECO:0000256" key="1">
    <source>
        <dbReference type="ARBA" id="ARBA00004123"/>
    </source>
</evidence>
<dbReference type="GO" id="GO:0006366">
    <property type="term" value="P:transcription by RNA polymerase II"/>
    <property type="evidence" value="ECO:0007669"/>
    <property type="project" value="TreeGrafter"/>
</dbReference>
<evidence type="ECO:0000256" key="4">
    <source>
        <dbReference type="ARBA" id="ARBA00023242"/>
    </source>
</evidence>
<evidence type="ECO:0000313" key="11">
    <source>
        <dbReference type="Proteomes" id="UP000307169"/>
    </source>
</evidence>
<dbReference type="GO" id="GO:0003899">
    <property type="term" value="F:DNA-directed RNA polymerase activity"/>
    <property type="evidence" value="ECO:0007669"/>
    <property type="project" value="InterPro"/>
</dbReference>
<keyword evidence="4" id="KW-0539">Nucleus</keyword>
<accession>A0A4T0NER1</accession>